<dbReference type="Proteomes" id="UP000282321">
    <property type="component" value="Unassembled WGS sequence"/>
</dbReference>
<organism evidence="1 2">
    <name type="scientific">candidate division TA06 bacterium</name>
    <dbReference type="NCBI Taxonomy" id="2250710"/>
    <lineage>
        <taxon>Bacteria</taxon>
        <taxon>Bacteria division TA06</taxon>
    </lineage>
</organism>
<protein>
    <submittedName>
        <fullName evidence="1">Uncharacterized protein</fullName>
    </submittedName>
</protein>
<evidence type="ECO:0000313" key="2">
    <source>
        <dbReference type="Proteomes" id="UP000282321"/>
    </source>
</evidence>
<accession>A0A660S732</accession>
<comment type="caution">
    <text evidence="1">The sequence shown here is derived from an EMBL/GenBank/DDBJ whole genome shotgun (WGS) entry which is preliminary data.</text>
</comment>
<dbReference type="AlphaFoldDB" id="A0A660S732"/>
<feature type="non-terminal residue" evidence="1">
    <location>
        <position position="137"/>
    </location>
</feature>
<dbReference type="EMBL" id="QNBC01000073">
    <property type="protein sequence ID" value="RKX65747.1"/>
    <property type="molecule type" value="Genomic_DNA"/>
</dbReference>
<sequence>MKKVLLSMVFFSLSIGLFAGDLLINEFIITPSGSEQIEIYNSSGSSINLLAYDLIISGSGWADTFSLPNSDITAGGYFILNSGNVAWTNLPNEGATFMILGPSSIEDSVGYGSYGGAPAPIYQYSAARVNTTGDNAV</sequence>
<proteinExistence type="predicted"/>
<name>A0A660S732_UNCT6</name>
<evidence type="ECO:0000313" key="1">
    <source>
        <dbReference type="EMBL" id="RKX65747.1"/>
    </source>
</evidence>
<gene>
    <name evidence="1" type="ORF">DRP44_05600</name>
</gene>
<reference evidence="1 2" key="1">
    <citation type="submission" date="2018-06" db="EMBL/GenBank/DDBJ databases">
        <title>Extensive metabolic versatility and redundancy in microbially diverse, dynamic hydrothermal sediments.</title>
        <authorList>
            <person name="Dombrowski N."/>
            <person name="Teske A."/>
            <person name="Baker B.J."/>
        </authorList>
    </citation>
    <scope>NUCLEOTIDE SEQUENCE [LARGE SCALE GENOMIC DNA]</scope>
    <source>
        <strain evidence="1">B35_G9</strain>
    </source>
</reference>